<dbReference type="PANTHER" id="PTHR10334">
    <property type="entry name" value="CYSTEINE-RICH SECRETORY PROTEIN-RELATED"/>
    <property type="match status" value="1"/>
</dbReference>
<dbReference type="PROSITE" id="PS01009">
    <property type="entry name" value="CRISP_1"/>
    <property type="match status" value="1"/>
</dbReference>
<feature type="domain" description="SCP" evidence="6">
    <location>
        <begin position="58"/>
        <end position="218"/>
    </location>
</feature>
<evidence type="ECO:0000313" key="7">
    <source>
        <dbReference type="EMBL" id="CAH1099182.1"/>
    </source>
</evidence>
<gene>
    <name evidence="7" type="ORF">PSYICH_LOCUS631</name>
</gene>
<keyword evidence="8" id="KW-1185">Reference proteome</keyword>
<comment type="similarity">
    <text evidence="2">Belongs to the CRISP family.</text>
</comment>
<reference evidence="7" key="1">
    <citation type="submission" date="2022-01" db="EMBL/GenBank/DDBJ databases">
        <authorList>
            <person name="King R."/>
        </authorList>
    </citation>
    <scope>NUCLEOTIDE SEQUENCE</scope>
</reference>
<dbReference type="Gene3D" id="3.40.33.10">
    <property type="entry name" value="CAP"/>
    <property type="match status" value="1"/>
</dbReference>
<dbReference type="PIRSF" id="PIRSF038921">
    <property type="entry name" value="P14a"/>
    <property type="match status" value="1"/>
</dbReference>
<comment type="subcellular location">
    <subcellularLocation>
        <location evidence="1">Secreted</location>
    </subcellularLocation>
</comment>
<evidence type="ECO:0000259" key="6">
    <source>
        <dbReference type="SMART" id="SM00198"/>
    </source>
</evidence>
<protein>
    <recommendedName>
        <fullName evidence="6">SCP domain-containing protein</fullName>
    </recommendedName>
</protein>
<dbReference type="CDD" id="cd05380">
    <property type="entry name" value="CAP_euk"/>
    <property type="match status" value="1"/>
</dbReference>
<evidence type="ECO:0000256" key="5">
    <source>
        <dbReference type="SAM" id="SignalP"/>
    </source>
</evidence>
<dbReference type="PRINTS" id="PR00837">
    <property type="entry name" value="V5TPXLIKE"/>
</dbReference>
<dbReference type="InterPro" id="IPR018244">
    <property type="entry name" value="Allrgn_V5/Tpx1_CS"/>
</dbReference>
<dbReference type="InterPro" id="IPR001283">
    <property type="entry name" value="CRISP-related"/>
</dbReference>
<evidence type="ECO:0000256" key="3">
    <source>
        <dbReference type="ARBA" id="ARBA00022525"/>
    </source>
</evidence>
<evidence type="ECO:0000256" key="2">
    <source>
        <dbReference type="ARBA" id="ARBA00009923"/>
    </source>
</evidence>
<sequence length="249" mass="28048">MEKFGIIVFFVIFSIANAQNQYCRFCNDHLACVRRNGNCGIDSSSCGRNARQIGLSNEDIRNILDQHNSLRNKVAFGRETSHRQPSASNMNALNYNKELAYIAQCLTNKCKFAHDKCRKTAKYSWVGQNLFIKWFQGTPGNKKDVIRSAIDSFYNEVKDFNPSWVNSYNDHGKMVGHYSQLVWANTKEVGCSLTYYIDKGKNTYLMACNYGPGGNFGGQSVYKSGRPASECGRQGVNRRFTGLCGNDNS</sequence>
<dbReference type="InterPro" id="IPR035940">
    <property type="entry name" value="CAP_sf"/>
</dbReference>
<dbReference type="AlphaFoldDB" id="A0A9P0CIB3"/>
<dbReference type="PROSITE" id="PS01010">
    <property type="entry name" value="CRISP_2"/>
    <property type="match status" value="1"/>
</dbReference>
<dbReference type="OrthoDB" id="414826at2759"/>
<keyword evidence="3" id="KW-0964">Secreted</keyword>
<dbReference type="InterPro" id="IPR034763">
    <property type="entry name" value="P14a_insect"/>
</dbReference>
<keyword evidence="4 5" id="KW-0732">Signal</keyword>
<dbReference type="SMART" id="SM00198">
    <property type="entry name" value="SCP"/>
    <property type="match status" value="1"/>
</dbReference>
<dbReference type="InterPro" id="IPR014044">
    <property type="entry name" value="CAP_dom"/>
</dbReference>
<feature type="signal peptide" evidence="5">
    <location>
        <begin position="1"/>
        <end position="18"/>
    </location>
</feature>
<dbReference type="InterPro" id="IPR002413">
    <property type="entry name" value="V5_allergen-like"/>
</dbReference>
<dbReference type="EMBL" id="OV651813">
    <property type="protein sequence ID" value="CAH1099182.1"/>
    <property type="molecule type" value="Genomic_DNA"/>
</dbReference>
<evidence type="ECO:0000256" key="4">
    <source>
        <dbReference type="ARBA" id="ARBA00022729"/>
    </source>
</evidence>
<evidence type="ECO:0000313" key="8">
    <source>
        <dbReference type="Proteomes" id="UP001153636"/>
    </source>
</evidence>
<organism evidence="7 8">
    <name type="scientific">Psylliodes chrysocephalus</name>
    <dbReference type="NCBI Taxonomy" id="3402493"/>
    <lineage>
        <taxon>Eukaryota</taxon>
        <taxon>Metazoa</taxon>
        <taxon>Ecdysozoa</taxon>
        <taxon>Arthropoda</taxon>
        <taxon>Hexapoda</taxon>
        <taxon>Insecta</taxon>
        <taxon>Pterygota</taxon>
        <taxon>Neoptera</taxon>
        <taxon>Endopterygota</taxon>
        <taxon>Coleoptera</taxon>
        <taxon>Polyphaga</taxon>
        <taxon>Cucujiformia</taxon>
        <taxon>Chrysomeloidea</taxon>
        <taxon>Chrysomelidae</taxon>
        <taxon>Galerucinae</taxon>
        <taxon>Alticini</taxon>
        <taxon>Psylliodes</taxon>
    </lineage>
</organism>
<dbReference type="GO" id="GO:0005576">
    <property type="term" value="C:extracellular region"/>
    <property type="evidence" value="ECO:0007669"/>
    <property type="project" value="UniProtKB-SubCell"/>
</dbReference>
<feature type="chain" id="PRO_5040481005" description="SCP domain-containing protein" evidence="5">
    <location>
        <begin position="19"/>
        <end position="249"/>
    </location>
</feature>
<dbReference type="PRINTS" id="PR00838">
    <property type="entry name" value="V5ALLERGEN"/>
</dbReference>
<accession>A0A9P0CIB3</accession>
<proteinExistence type="inferred from homology"/>
<dbReference type="Proteomes" id="UP001153636">
    <property type="component" value="Chromosome 1"/>
</dbReference>
<dbReference type="SUPFAM" id="SSF55797">
    <property type="entry name" value="PR-1-like"/>
    <property type="match status" value="1"/>
</dbReference>
<evidence type="ECO:0000256" key="1">
    <source>
        <dbReference type="ARBA" id="ARBA00004613"/>
    </source>
</evidence>
<name>A0A9P0CIB3_9CUCU</name>
<dbReference type="Pfam" id="PF00188">
    <property type="entry name" value="CAP"/>
    <property type="match status" value="1"/>
</dbReference>